<accession>A0A0F6YMK7</accession>
<keyword evidence="3" id="KW-1185">Reference proteome</keyword>
<protein>
    <submittedName>
        <fullName evidence="2">Uncharacterized protein</fullName>
    </submittedName>
</protein>
<dbReference type="STRING" id="927083.DB32_008619"/>
<dbReference type="EMBL" id="CP011125">
    <property type="protein sequence ID" value="AKF11470.1"/>
    <property type="molecule type" value="Genomic_DNA"/>
</dbReference>
<gene>
    <name evidence="2" type="ORF">DB32_008619</name>
</gene>
<feature type="compositionally biased region" description="Gly residues" evidence="1">
    <location>
        <begin position="65"/>
        <end position="81"/>
    </location>
</feature>
<feature type="compositionally biased region" description="Pro residues" evidence="1">
    <location>
        <begin position="87"/>
        <end position="98"/>
    </location>
</feature>
<dbReference type="KEGG" id="samy:DB32_008619"/>
<name>A0A0F6YMK7_9BACT</name>
<evidence type="ECO:0000313" key="3">
    <source>
        <dbReference type="Proteomes" id="UP000034883"/>
    </source>
</evidence>
<dbReference type="RefSeq" id="WP_053238334.1">
    <property type="nucleotide sequence ID" value="NZ_CP011125.1"/>
</dbReference>
<reference evidence="2 3" key="1">
    <citation type="submission" date="2015-03" db="EMBL/GenBank/DDBJ databases">
        <title>Genome assembly of Sandaracinus amylolyticus DSM 53668.</title>
        <authorList>
            <person name="Sharma G."/>
            <person name="Subramanian S."/>
        </authorList>
    </citation>
    <scope>NUCLEOTIDE SEQUENCE [LARGE SCALE GENOMIC DNA]</scope>
    <source>
        <strain evidence="2 3">DSM 53668</strain>
    </source>
</reference>
<feature type="compositionally biased region" description="Gly residues" evidence="1">
    <location>
        <begin position="47"/>
        <end position="56"/>
    </location>
</feature>
<evidence type="ECO:0000313" key="2">
    <source>
        <dbReference type="EMBL" id="AKF11470.1"/>
    </source>
</evidence>
<feature type="compositionally biased region" description="Low complexity" evidence="1">
    <location>
        <begin position="111"/>
        <end position="122"/>
    </location>
</feature>
<feature type="region of interest" description="Disordered" evidence="1">
    <location>
        <begin position="32"/>
        <end position="122"/>
    </location>
</feature>
<dbReference type="AlphaFoldDB" id="A0A0F6YMK7"/>
<dbReference type="Proteomes" id="UP000034883">
    <property type="component" value="Chromosome"/>
</dbReference>
<sequence>MRGKTVVAGIGITFALLGADPAAVHAQLLQRSSDAVRGREPASVVVDGGGSSGGGAASRPPPPDRGGGGGGVVRPPLGGGYDRPDVPDPQPRESPPPQTRERPPHRVWRPWGGTTWTPPVTTTTTTTTTVIVQPPAAEAEPPRDPMYGGSAGVRLVSPIVPPPRAVPDQPPPAGTPQGTLVAVGEEEVVTVRPEVQGVISADAGYVFDDVARVTVSGRVSLPYRIDVLLGYSGYLEPRDAGFDALAIGRLGIGARLIDEEVAQLRIALAVRHFQDWIGPQFGVDAILGVDVDVYESVVLGLEGSFGTIGETFSAQARASLGVRIDSVEIFAGYDHLVLQPFDSSQRAVELGGPMIGVLVVVE</sequence>
<evidence type="ECO:0000256" key="1">
    <source>
        <dbReference type="SAM" id="MobiDB-lite"/>
    </source>
</evidence>
<organism evidence="2 3">
    <name type="scientific">Sandaracinus amylolyticus</name>
    <dbReference type="NCBI Taxonomy" id="927083"/>
    <lineage>
        <taxon>Bacteria</taxon>
        <taxon>Pseudomonadati</taxon>
        <taxon>Myxococcota</taxon>
        <taxon>Polyangia</taxon>
        <taxon>Polyangiales</taxon>
        <taxon>Sandaracinaceae</taxon>
        <taxon>Sandaracinus</taxon>
    </lineage>
</organism>
<proteinExistence type="predicted"/>